<keyword evidence="3" id="KW-1185">Reference proteome</keyword>
<accession>A0ABT1E3G2</accession>
<dbReference type="EMBL" id="JAMYJR010000062">
    <property type="protein sequence ID" value="MCO8277664.1"/>
    <property type="molecule type" value="Genomic_DNA"/>
</dbReference>
<evidence type="ECO:0000313" key="3">
    <source>
        <dbReference type="Proteomes" id="UP001523369"/>
    </source>
</evidence>
<gene>
    <name evidence="2" type="ORF">M1L60_44515</name>
</gene>
<dbReference type="PANTHER" id="PTHR35585">
    <property type="entry name" value="HHE DOMAIN PROTEIN (AFU_ORTHOLOGUE AFUA_4G00730)"/>
    <property type="match status" value="1"/>
</dbReference>
<dbReference type="Pfam" id="PF01814">
    <property type="entry name" value="Hemerythrin"/>
    <property type="match status" value="1"/>
</dbReference>
<proteinExistence type="predicted"/>
<sequence>MIELLRAQHGEMRSLLTEVKATEGEPKAQAFAELVRLLAVHGSAEEQVVHPAARKHAGDAVVDARLREEDDVKNLLHELYDMGLEAHRFETRFAALETALLNHCAQEEQIEFPALRAGSDPGRLRHLALAVRAAEAVAPKRPHPEAGTRPLINLLTGPPVALFDEVREALGRWRESSRS</sequence>
<name>A0ABT1E3G2_9ACTN</name>
<reference evidence="2 3" key="1">
    <citation type="submission" date="2022-06" db="EMBL/GenBank/DDBJ databases">
        <title>New Species of the Genus Actinoplanes, ActinopZanes ferrugineus.</title>
        <authorList>
            <person name="Ding P."/>
        </authorList>
    </citation>
    <scope>NUCLEOTIDE SEQUENCE [LARGE SCALE GENOMIC DNA]</scope>
    <source>
        <strain evidence="2 3">TRM88003</strain>
    </source>
</reference>
<dbReference type="PANTHER" id="PTHR35585:SF1">
    <property type="entry name" value="HHE DOMAIN PROTEIN (AFU_ORTHOLOGUE AFUA_4G00730)"/>
    <property type="match status" value="1"/>
</dbReference>
<dbReference type="InterPro" id="IPR012312">
    <property type="entry name" value="Hemerythrin-like"/>
</dbReference>
<organism evidence="2 3">
    <name type="scientific">Paractinoplanes aksuensis</name>
    <dbReference type="NCBI Taxonomy" id="2939490"/>
    <lineage>
        <taxon>Bacteria</taxon>
        <taxon>Bacillati</taxon>
        <taxon>Actinomycetota</taxon>
        <taxon>Actinomycetes</taxon>
        <taxon>Micromonosporales</taxon>
        <taxon>Micromonosporaceae</taxon>
        <taxon>Paractinoplanes</taxon>
    </lineage>
</organism>
<feature type="domain" description="Hemerythrin-like" evidence="1">
    <location>
        <begin position="1"/>
        <end position="115"/>
    </location>
</feature>
<protein>
    <submittedName>
        <fullName evidence="2">Hemerythrin domain-containing protein</fullName>
    </submittedName>
</protein>
<comment type="caution">
    <text evidence="2">The sequence shown here is derived from an EMBL/GenBank/DDBJ whole genome shotgun (WGS) entry which is preliminary data.</text>
</comment>
<dbReference type="Gene3D" id="1.20.120.520">
    <property type="entry name" value="nmb1532 protein domain like"/>
    <property type="match status" value="1"/>
</dbReference>
<evidence type="ECO:0000259" key="1">
    <source>
        <dbReference type="Pfam" id="PF01814"/>
    </source>
</evidence>
<evidence type="ECO:0000313" key="2">
    <source>
        <dbReference type="EMBL" id="MCO8277664.1"/>
    </source>
</evidence>
<dbReference type="Proteomes" id="UP001523369">
    <property type="component" value="Unassembled WGS sequence"/>
</dbReference>
<dbReference type="RefSeq" id="WP_253243674.1">
    <property type="nucleotide sequence ID" value="NZ_JAMYJR010000062.1"/>
</dbReference>